<dbReference type="InterPro" id="IPR036965">
    <property type="entry name" value="Terpene_synth_N_sf"/>
</dbReference>
<dbReference type="InterPro" id="IPR001906">
    <property type="entry name" value="Terpene_synth_N"/>
</dbReference>
<dbReference type="EMBL" id="CM022215">
    <property type="protein sequence ID" value="KAF7010664.1"/>
    <property type="molecule type" value="Genomic_DNA"/>
</dbReference>
<dbReference type="eggNOG" id="ENOG502QQN6">
    <property type="taxonomic scope" value="Eukaryota"/>
</dbReference>
<dbReference type="Gene3D" id="1.10.600.10">
    <property type="entry name" value="Farnesyl Diphosphate Synthase"/>
    <property type="match status" value="1"/>
</dbReference>
<dbReference type="SFLD" id="SFLDG01605">
    <property type="entry name" value="Terpene_Cyclase_Like_1_N-term"/>
    <property type="match status" value="1"/>
</dbReference>
<dbReference type="PANTHER" id="PTHR31739:SF47">
    <property type="entry name" value="ENT-COPALYL DIPHOSPHATE SYNTHASE"/>
    <property type="match status" value="1"/>
</dbReference>
<protein>
    <recommendedName>
        <fullName evidence="1">Terpene synthase N-terminal domain-containing protein</fullName>
    </recommendedName>
</protein>
<organism evidence="2">
    <name type="scientific">Triticum aestivum</name>
    <name type="common">Wheat</name>
    <dbReference type="NCBI Taxonomy" id="4565"/>
    <lineage>
        <taxon>Eukaryota</taxon>
        <taxon>Viridiplantae</taxon>
        <taxon>Streptophyta</taxon>
        <taxon>Embryophyta</taxon>
        <taxon>Tracheophyta</taxon>
        <taxon>Spermatophyta</taxon>
        <taxon>Magnoliopsida</taxon>
        <taxon>Liliopsida</taxon>
        <taxon>Poales</taxon>
        <taxon>Poaceae</taxon>
        <taxon>BOP clade</taxon>
        <taxon>Pooideae</taxon>
        <taxon>Triticodae</taxon>
        <taxon>Triticeae</taxon>
        <taxon>Triticinae</taxon>
        <taxon>Triticum</taxon>
    </lineage>
</organism>
<dbReference type="OMA" id="ASFQCVT"/>
<reference evidence="2" key="2">
    <citation type="submission" date="2020-03" db="EMBL/GenBank/DDBJ databases">
        <title>The second near-complete assembly of the hexaploid bread wheat (Triticum aestivum) genome.</title>
        <authorList>
            <person name="Zimin A.V."/>
            <person name="Puiu D."/>
            <person name="Shumante A."/>
            <person name="Alonge M."/>
            <person name="Salzberg S.L."/>
        </authorList>
    </citation>
    <scope>NUCLEOTIDE SEQUENCE</scope>
    <source>
        <tissue evidence="2">Leaf</tissue>
    </source>
</reference>
<evidence type="ECO:0000259" key="1">
    <source>
        <dbReference type="Pfam" id="PF01397"/>
    </source>
</evidence>
<dbReference type="SFLD" id="SFLDG01014">
    <property type="entry name" value="Terpene_Cyclase_Like_1_N-term"/>
    <property type="match status" value="1"/>
</dbReference>
<gene>
    <name evidence="2" type="ORF">CFC21_025055</name>
</gene>
<dbReference type="SUPFAM" id="SSF48576">
    <property type="entry name" value="Terpenoid synthases"/>
    <property type="match status" value="1"/>
</dbReference>
<dbReference type="Proteomes" id="UP000815260">
    <property type="component" value="Chromosome 2B"/>
</dbReference>
<dbReference type="SUPFAM" id="SSF48239">
    <property type="entry name" value="Terpenoid cyclases/Protein prenyltransferases"/>
    <property type="match status" value="2"/>
</dbReference>
<dbReference type="PaxDb" id="4565-Traes_2BL_80AC86A1A.1"/>
<accession>A0A3B6CBR8</accession>
<dbReference type="InterPro" id="IPR050148">
    <property type="entry name" value="Terpene_synthase-like"/>
</dbReference>
<dbReference type="PANTHER" id="PTHR31739">
    <property type="entry name" value="ENT-COPALYL DIPHOSPHATE SYNTHASE, CHLOROPLASTIC"/>
    <property type="match status" value="1"/>
</dbReference>
<comment type="caution">
    <text evidence="2">The sequence shown here is derived from an EMBL/GenBank/DDBJ whole genome shotgun (WGS) entry which is preliminary data.</text>
</comment>
<dbReference type="Gene3D" id="1.50.10.160">
    <property type="match status" value="1"/>
</dbReference>
<name>A0A3B6CBR8_WHEAT</name>
<dbReference type="STRING" id="4565.C0SSW5"/>
<dbReference type="Pfam" id="PF01397">
    <property type="entry name" value="Terpene_synth"/>
    <property type="match status" value="1"/>
</dbReference>
<sequence length="797" mass="90200">MQVFNGNLCTASYVRQANVPWRQQSLLMLQARHRRRGGVVNVQTSGPAQAQDRPRNQKIDPQLAPVDVQGGSRHMAHHDPSELALMIDTIRAGMSSMGGGEITVSPYDTAFVALVGDLDGGDGPQFPSSIDWIVQNQLPDGSWGESSFFLIQDRIMNTLACVVALTSWNLHVDKCEKGLKFIRENMWRLAEQEEDWTLIGFEISFPSLLCMARDLGLDIPYDHPALDAIYSQRNQKLSKIPLDILHSIPTTLLHSVEGMVDLDWQRLLKLKCSDGSFRTSPAATARALKETGDLKCLKYIDEIVKKFDGGAPCVYPVDLYERLWAVDRLTRLGISRHFTSEIKECLDFTYRHWTQVEDDGLSHAGSCSAADIDDTAMGFRLLRLNGYHVNPCALKKFEKDGEFFCFPRQSSQSVTAIYNTYRATQVAFPGEKDDVLRRAEQFGRAFLQERRASNKLNDKWVIPKDLPGEVEYALDFPWKASLPRVETRFYLEQYGGGDDVWIGKVLYRMPLVNNDLYLEAAKADFTNFQRMCRLEWHGLKRWYERNNLEMYGVSANSALRAYFLAAANIFEPTRAAERLAWARTAMLAEAVSSYFQRNGCAPELRERLSAILTPGHSHNLARGAMDSVENSIPHVVNELIMDLSKFDNAADTLREAWKDWFTTWTAKESSGPCEWSTALLLVRTVEVCSGRHGSTQQQLNISEYTQLEGLTSSICRKLSSRVLSQGGQKMENIEDIDRQVDLDMRELTQHVLQSCNGVSGLTRQTFMHVVKSFNYVTLCPHDTIDCHISKVLFEDVI</sequence>
<dbReference type="Gene3D" id="1.50.10.130">
    <property type="entry name" value="Terpene synthase, N-terminal domain"/>
    <property type="match status" value="1"/>
</dbReference>
<feature type="domain" description="Terpene synthase N-terminal" evidence="1">
    <location>
        <begin position="263"/>
        <end position="474"/>
    </location>
</feature>
<proteinExistence type="predicted"/>
<evidence type="ECO:0000313" key="2">
    <source>
        <dbReference type="EMBL" id="KAF7010664.1"/>
    </source>
</evidence>
<dbReference type="InterPro" id="IPR008949">
    <property type="entry name" value="Isoprenoid_synthase_dom_sf"/>
</dbReference>
<reference evidence="2" key="1">
    <citation type="journal article" date="2017" name="Gigascience">
        <title>The first near-complete assembly of the hexaploid bread wheat genome, Triticum aestivum.</title>
        <authorList>
            <person name="Zimin A.V."/>
            <person name="Puiu D."/>
            <person name="Hall R."/>
            <person name="Kingan S."/>
            <person name="Clavijo B.J."/>
            <person name="Salzberg S.L."/>
        </authorList>
    </citation>
    <scope>NUCLEOTIDE SEQUENCE</scope>
    <source>
        <tissue evidence="2">Leaf</tissue>
    </source>
</reference>
<dbReference type="InterPro" id="IPR008930">
    <property type="entry name" value="Terpenoid_cyclase/PrenylTrfase"/>
</dbReference>